<gene>
    <name evidence="1" type="ORF">LMG3415_04004</name>
</gene>
<dbReference type="Proteomes" id="UP000507140">
    <property type="component" value="Unassembled WGS sequence"/>
</dbReference>
<evidence type="ECO:0000313" key="2">
    <source>
        <dbReference type="Proteomes" id="UP000507140"/>
    </source>
</evidence>
<reference evidence="1 2" key="1">
    <citation type="submission" date="2020-04" db="EMBL/GenBank/DDBJ databases">
        <authorList>
            <person name="De Canck E."/>
        </authorList>
    </citation>
    <scope>NUCLEOTIDE SEQUENCE [LARGE SCALE GENOMIC DNA]</scope>
    <source>
        <strain evidence="1 2">LMG 3415</strain>
    </source>
</reference>
<evidence type="ECO:0000313" key="1">
    <source>
        <dbReference type="EMBL" id="CAB3891864.1"/>
    </source>
</evidence>
<protein>
    <submittedName>
        <fullName evidence="1">Uncharacterized protein</fullName>
    </submittedName>
</protein>
<proteinExistence type="predicted"/>
<name>A0ABM8LH43_9BURK</name>
<organism evidence="1 2">
    <name type="scientific">Achromobacter mucicolens</name>
    <dbReference type="NCBI Taxonomy" id="1389922"/>
    <lineage>
        <taxon>Bacteria</taxon>
        <taxon>Pseudomonadati</taxon>
        <taxon>Pseudomonadota</taxon>
        <taxon>Betaproteobacteria</taxon>
        <taxon>Burkholderiales</taxon>
        <taxon>Alcaligenaceae</taxon>
        <taxon>Achromobacter</taxon>
    </lineage>
</organism>
<comment type="caution">
    <text evidence="1">The sequence shown here is derived from an EMBL/GenBank/DDBJ whole genome shotgun (WGS) entry which is preliminary data.</text>
</comment>
<dbReference type="EMBL" id="CADIKR010000005">
    <property type="protein sequence ID" value="CAB3891864.1"/>
    <property type="molecule type" value="Genomic_DNA"/>
</dbReference>
<keyword evidence="2" id="KW-1185">Reference proteome</keyword>
<accession>A0ABM8LH43</accession>
<sequence length="29" mass="3142">MFSARMGKGSREGAFLLSDRVGFPLIVAQ</sequence>